<protein>
    <recommendedName>
        <fullName evidence="6">Late embryogenesis abundant protein LEA-2 subgroup domain-containing protein</fullName>
    </recommendedName>
</protein>
<comment type="subcellular location">
    <subcellularLocation>
        <location evidence="1">Membrane</location>
    </subcellularLocation>
</comment>
<sequence>MLALEPPLPVSPQPQKQTMSTPLNQIIISKQAMNEHTPAPNTPDPGTRKVTKQLTLLRQPRRTNPMVWCCAILCLIFSLLLIFFGIATLIIFLVIKPKTPLFDIPGVSLSSIYFDSPEYFNGDFTFLANFSNPNRKINVRFEYVYMELYFFDRLIGTQTLEPFTQRQRETRLESVHFISSLVSLPPNLGLELRRQVQINKVTYNIKGTFRVRANLGLTHFSYWLHGRCQLDMTGPPTGVLVTRSCRTKR</sequence>
<reference evidence="4 5" key="1">
    <citation type="journal article" date="2023" name="BMC Biotechnol.">
        <title>Vitis rotundifolia cv Carlos genome sequencing.</title>
        <authorList>
            <person name="Huff M."/>
            <person name="Hulse-Kemp A."/>
            <person name="Scheffler B."/>
            <person name="Youngblood R."/>
            <person name="Simpson S."/>
            <person name="Babiker E."/>
            <person name="Staton M."/>
        </authorList>
    </citation>
    <scope>NUCLEOTIDE SEQUENCE [LARGE SCALE GENOMIC DNA]</scope>
    <source>
        <tissue evidence="4">Leaf</tissue>
    </source>
</reference>
<keyword evidence="5" id="KW-1185">Reference proteome</keyword>
<evidence type="ECO:0000256" key="1">
    <source>
        <dbReference type="ARBA" id="ARBA00004370"/>
    </source>
</evidence>
<keyword evidence="3" id="KW-0812">Transmembrane</keyword>
<gene>
    <name evidence="4" type="ORF">PVL29_025962</name>
</gene>
<evidence type="ECO:0008006" key="6">
    <source>
        <dbReference type="Google" id="ProtNLM"/>
    </source>
</evidence>
<accession>A0AA38YLF9</accession>
<evidence type="ECO:0000313" key="4">
    <source>
        <dbReference type="EMBL" id="KAJ9672554.1"/>
    </source>
</evidence>
<evidence type="ECO:0000256" key="3">
    <source>
        <dbReference type="SAM" id="Phobius"/>
    </source>
</evidence>
<dbReference type="PANTHER" id="PTHR31234:SF42">
    <property type="entry name" value="LATE EMBRYOGENESIS ABUNDANT (LEA) HYDROXYPROLINE-RICH GLYCOPROTEIN FAMILY"/>
    <property type="match status" value="1"/>
</dbReference>
<dbReference type="Proteomes" id="UP001168098">
    <property type="component" value="Unassembled WGS sequence"/>
</dbReference>
<dbReference type="EMBL" id="JARBHA010000019">
    <property type="protein sequence ID" value="KAJ9672554.1"/>
    <property type="molecule type" value="Genomic_DNA"/>
</dbReference>
<proteinExistence type="predicted"/>
<organism evidence="4 5">
    <name type="scientific">Vitis rotundifolia</name>
    <name type="common">Muscadine grape</name>
    <dbReference type="NCBI Taxonomy" id="103349"/>
    <lineage>
        <taxon>Eukaryota</taxon>
        <taxon>Viridiplantae</taxon>
        <taxon>Streptophyta</taxon>
        <taxon>Embryophyta</taxon>
        <taxon>Tracheophyta</taxon>
        <taxon>Spermatophyta</taxon>
        <taxon>Magnoliopsida</taxon>
        <taxon>eudicotyledons</taxon>
        <taxon>Gunneridae</taxon>
        <taxon>Pentapetalae</taxon>
        <taxon>rosids</taxon>
        <taxon>Vitales</taxon>
        <taxon>Vitaceae</taxon>
        <taxon>Viteae</taxon>
        <taxon>Vitis</taxon>
    </lineage>
</organism>
<evidence type="ECO:0000256" key="2">
    <source>
        <dbReference type="ARBA" id="ARBA00023136"/>
    </source>
</evidence>
<keyword evidence="3" id="KW-1133">Transmembrane helix</keyword>
<dbReference type="PANTHER" id="PTHR31234">
    <property type="entry name" value="LATE EMBRYOGENESIS ABUNDANT (LEA) HYDROXYPROLINE-RICH GLYCOPROTEIN FAMILY"/>
    <property type="match status" value="1"/>
</dbReference>
<evidence type="ECO:0000313" key="5">
    <source>
        <dbReference type="Proteomes" id="UP001168098"/>
    </source>
</evidence>
<dbReference type="AlphaFoldDB" id="A0AA38YLF9"/>
<comment type="caution">
    <text evidence="4">The sequence shown here is derived from an EMBL/GenBank/DDBJ whole genome shotgun (WGS) entry which is preliminary data.</text>
</comment>
<name>A0AA38YLF9_VITRO</name>
<dbReference type="GO" id="GO:0005886">
    <property type="term" value="C:plasma membrane"/>
    <property type="evidence" value="ECO:0007669"/>
    <property type="project" value="TreeGrafter"/>
</dbReference>
<dbReference type="GO" id="GO:0098542">
    <property type="term" value="P:defense response to other organism"/>
    <property type="evidence" value="ECO:0007669"/>
    <property type="project" value="InterPro"/>
</dbReference>
<feature type="transmembrane region" description="Helical" evidence="3">
    <location>
        <begin position="66"/>
        <end position="95"/>
    </location>
</feature>
<keyword evidence="2 3" id="KW-0472">Membrane</keyword>
<dbReference type="InterPro" id="IPR044839">
    <property type="entry name" value="NDR1-like"/>
</dbReference>